<proteinExistence type="predicted"/>
<keyword evidence="3" id="KW-1185">Reference proteome</keyword>
<evidence type="ECO:0000313" key="2">
    <source>
        <dbReference type="EMBL" id="KAG8227438.1"/>
    </source>
</evidence>
<organism evidence="2 3">
    <name type="scientific">Ladona fulva</name>
    <name type="common">Scarce chaser dragonfly</name>
    <name type="synonym">Libellula fulva</name>
    <dbReference type="NCBI Taxonomy" id="123851"/>
    <lineage>
        <taxon>Eukaryota</taxon>
        <taxon>Metazoa</taxon>
        <taxon>Ecdysozoa</taxon>
        <taxon>Arthropoda</taxon>
        <taxon>Hexapoda</taxon>
        <taxon>Insecta</taxon>
        <taxon>Pterygota</taxon>
        <taxon>Palaeoptera</taxon>
        <taxon>Odonata</taxon>
        <taxon>Epiprocta</taxon>
        <taxon>Anisoptera</taxon>
        <taxon>Libelluloidea</taxon>
        <taxon>Libellulidae</taxon>
        <taxon>Ladona</taxon>
    </lineage>
</organism>
<sequence>MGLPNCPKRRNCEKKNPPPSLQLYGGKEENEGKPRELEDERPRVTLRGNVRDRESRTHSRPHTPCVSPRTLPDMPSRLPPNPGASKISRRPRPLPLFNTPLSQPNPPIPPPPFSLPPPPPTTSYLLLPSSPPLHNARGRE</sequence>
<accession>A0A8K0K3S1</accession>
<feature type="compositionally biased region" description="Pro residues" evidence="1">
    <location>
        <begin position="103"/>
        <end position="121"/>
    </location>
</feature>
<evidence type="ECO:0000256" key="1">
    <source>
        <dbReference type="SAM" id="MobiDB-lite"/>
    </source>
</evidence>
<dbReference type="Proteomes" id="UP000792457">
    <property type="component" value="Unassembled WGS sequence"/>
</dbReference>
<protein>
    <submittedName>
        <fullName evidence="2">Uncharacterized protein</fullName>
    </submittedName>
</protein>
<evidence type="ECO:0000313" key="3">
    <source>
        <dbReference type="Proteomes" id="UP000792457"/>
    </source>
</evidence>
<name>A0A8K0K3S1_LADFU</name>
<dbReference type="EMBL" id="KZ308322">
    <property type="protein sequence ID" value="KAG8227438.1"/>
    <property type="molecule type" value="Genomic_DNA"/>
</dbReference>
<comment type="caution">
    <text evidence="2">The sequence shown here is derived from an EMBL/GenBank/DDBJ whole genome shotgun (WGS) entry which is preliminary data.</text>
</comment>
<feature type="region of interest" description="Disordered" evidence="1">
    <location>
        <begin position="1"/>
        <end position="140"/>
    </location>
</feature>
<feature type="compositionally biased region" description="Basic and acidic residues" evidence="1">
    <location>
        <begin position="26"/>
        <end position="57"/>
    </location>
</feature>
<gene>
    <name evidence="2" type="ORF">J437_LFUL000447</name>
</gene>
<reference evidence="2" key="2">
    <citation type="submission" date="2017-10" db="EMBL/GenBank/DDBJ databases">
        <title>Ladona fulva Genome sequencing and assembly.</title>
        <authorList>
            <person name="Murali S."/>
            <person name="Richards S."/>
            <person name="Bandaranaike D."/>
            <person name="Bellair M."/>
            <person name="Blankenburg K."/>
            <person name="Chao H."/>
            <person name="Dinh H."/>
            <person name="Doddapaneni H."/>
            <person name="Dugan-Rocha S."/>
            <person name="Elkadiri S."/>
            <person name="Gnanaolivu R."/>
            <person name="Hernandez B."/>
            <person name="Skinner E."/>
            <person name="Javaid M."/>
            <person name="Lee S."/>
            <person name="Li M."/>
            <person name="Ming W."/>
            <person name="Munidasa M."/>
            <person name="Muniz J."/>
            <person name="Nguyen L."/>
            <person name="Hughes D."/>
            <person name="Osuji N."/>
            <person name="Pu L.-L."/>
            <person name="Puazo M."/>
            <person name="Qu C."/>
            <person name="Quiroz J."/>
            <person name="Raj R."/>
            <person name="Weissenberger G."/>
            <person name="Xin Y."/>
            <person name="Zou X."/>
            <person name="Han Y."/>
            <person name="Worley K."/>
            <person name="Muzny D."/>
            <person name="Gibbs R."/>
        </authorList>
    </citation>
    <scope>NUCLEOTIDE SEQUENCE</scope>
    <source>
        <strain evidence="2">Sampled in the wild</strain>
    </source>
</reference>
<dbReference type="AlphaFoldDB" id="A0A8K0K3S1"/>
<reference evidence="2" key="1">
    <citation type="submission" date="2013-04" db="EMBL/GenBank/DDBJ databases">
        <authorList>
            <person name="Qu J."/>
            <person name="Murali S.C."/>
            <person name="Bandaranaike D."/>
            <person name="Bellair M."/>
            <person name="Blankenburg K."/>
            <person name="Chao H."/>
            <person name="Dinh H."/>
            <person name="Doddapaneni H."/>
            <person name="Downs B."/>
            <person name="Dugan-Rocha S."/>
            <person name="Elkadiri S."/>
            <person name="Gnanaolivu R.D."/>
            <person name="Hernandez B."/>
            <person name="Javaid M."/>
            <person name="Jayaseelan J.C."/>
            <person name="Lee S."/>
            <person name="Li M."/>
            <person name="Ming W."/>
            <person name="Munidasa M."/>
            <person name="Muniz J."/>
            <person name="Nguyen L."/>
            <person name="Ongeri F."/>
            <person name="Osuji N."/>
            <person name="Pu L.-L."/>
            <person name="Puazo M."/>
            <person name="Qu C."/>
            <person name="Quiroz J."/>
            <person name="Raj R."/>
            <person name="Weissenberger G."/>
            <person name="Xin Y."/>
            <person name="Zou X."/>
            <person name="Han Y."/>
            <person name="Richards S."/>
            <person name="Worley K."/>
            <person name="Muzny D."/>
            <person name="Gibbs R."/>
        </authorList>
    </citation>
    <scope>NUCLEOTIDE SEQUENCE</scope>
    <source>
        <strain evidence="2">Sampled in the wild</strain>
    </source>
</reference>